<dbReference type="PANTHER" id="PTHR43539">
    <property type="entry name" value="FLAVIN-BINDING MONOOXYGENASE-LIKE PROTEIN (AFU_ORTHOLOGUE AFUA_4G09220)"/>
    <property type="match status" value="1"/>
</dbReference>
<name>A0A4R0KFG9_9ACTN</name>
<dbReference type="Gene3D" id="3.50.50.60">
    <property type="entry name" value="FAD/NAD(P)-binding domain"/>
    <property type="match status" value="1"/>
</dbReference>
<dbReference type="Pfam" id="PF13738">
    <property type="entry name" value="Pyr_redox_3"/>
    <property type="match status" value="1"/>
</dbReference>
<dbReference type="AlphaFoldDB" id="A0A4R0KFG9"/>
<feature type="region of interest" description="Disordered" evidence="2">
    <location>
        <begin position="357"/>
        <end position="385"/>
    </location>
</feature>
<dbReference type="PANTHER" id="PTHR43539:SF78">
    <property type="entry name" value="FLAVIN-CONTAINING MONOOXYGENASE"/>
    <property type="match status" value="1"/>
</dbReference>
<keyword evidence="4" id="KW-1185">Reference proteome</keyword>
<comment type="caution">
    <text evidence="3">The sequence shown here is derived from an EMBL/GenBank/DDBJ whole genome shotgun (WGS) entry which is preliminary data.</text>
</comment>
<dbReference type="PRINTS" id="PR00368">
    <property type="entry name" value="FADPNR"/>
</dbReference>
<proteinExistence type="predicted"/>
<dbReference type="InterPro" id="IPR036188">
    <property type="entry name" value="FAD/NAD-bd_sf"/>
</dbReference>
<dbReference type="SUPFAM" id="SSF51905">
    <property type="entry name" value="FAD/NAD(P)-binding domain"/>
    <property type="match status" value="2"/>
</dbReference>
<evidence type="ECO:0000313" key="3">
    <source>
        <dbReference type="EMBL" id="TCC54275.1"/>
    </source>
</evidence>
<dbReference type="OrthoDB" id="9808049at2"/>
<accession>A0A4R0KFG9</accession>
<dbReference type="RefSeq" id="WP_131365454.1">
    <property type="nucleotide sequence ID" value="NZ_SJKB01000020.1"/>
</dbReference>
<protein>
    <submittedName>
        <fullName evidence="3">Pyridine nucleotide-disulfide oxidoreductase</fullName>
    </submittedName>
</protein>
<gene>
    <name evidence="3" type="ORF">E0H73_39695</name>
</gene>
<dbReference type="EMBL" id="SJKB01000020">
    <property type="protein sequence ID" value="TCC54275.1"/>
    <property type="molecule type" value="Genomic_DNA"/>
</dbReference>
<evidence type="ECO:0000313" key="4">
    <source>
        <dbReference type="Proteomes" id="UP000291144"/>
    </source>
</evidence>
<sequence length="385" mass="42332">MAETPRIPPDDDRVEVIVVGAGQAGLAIGFFLARQGRRFMILEAADTVGAAWRDRWDSLALFTPRRYDALPGAVFPGDPDGYPTRDEVASYLKAYAETYKLPVVLNSAVKSLTQIDDGFQLECNGRSLRADQVVVATGPFHLPLTPALAGQLGPEVFQMHSTGYRRPRDIPAGTVLVVGGGNTGFQIATELTSTHAVHLSVGSKQTPLPQKVWRRDLFWWLTKTGLLTMTVDSRLGRRLSERDTLIGSSPRQLRRLGVGLHPRAVSASNNTVNFADGTQLNVDAVVWATGYQPDYSWIDAPVLDSGGRVRHRRGVTNLPGLYFLGLYWQHTRGSALLGWVKDDAEYIAAQIQILADGRKPPPDAANREHPEVGETQEKRNHVEPQ</sequence>
<organism evidence="3 4">
    <name type="scientific">Kribbella pittospori</name>
    <dbReference type="NCBI Taxonomy" id="722689"/>
    <lineage>
        <taxon>Bacteria</taxon>
        <taxon>Bacillati</taxon>
        <taxon>Actinomycetota</taxon>
        <taxon>Actinomycetes</taxon>
        <taxon>Propionibacteriales</taxon>
        <taxon>Kribbellaceae</taxon>
        <taxon>Kribbella</taxon>
    </lineage>
</organism>
<evidence type="ECO:0000256" key="2">
    <source>
        <dbReference type="SAM" id="MobiDB-lite"/>
    </source>
</evidence>
<reference evidence="3 4" key="1">
    <citation type="submission" date="2019-02" db="EMBL/GenBank/DDBJ databases">
        <title>Kribbella capetownensis sp. nov. and Kribbella speibonae sp. nov., isolated from soil.</title>
        <authorList>
            <person name="Curtis S.M."/>
            <person name="Norton I."/>
            <person name="Everest G.J."/>
            <person name="Meyers P.R."/>
        </authorList>
    </citation>
    <scope>NUCLEOTIDE SEQUENCE [LARGE SCALE GENOMIC DNA]</scope>
    <source>
        <strain evidence="3 4">NRRL B-24813</strain>
    </source>
</reference>
<keyword evidence="1" id="KW-0560">Oxidoreductase</keyword>
<evidence type="ECO:0000256" key="1">
    <source>
        <dbReference type="ARBA" id="ARBA00023002"/>
    </source>
</evidence>
<dbReference type="GO" id="GO:0050660">
    <property type="term" value="F:flavin adenine dinucleotide binding"/>
    <property type="evidence" value="ECO:0007669"/>
    <property type="project" value="TreeGrafter"/>
</dbReference>
<dbReference type="GO" id="GO:0004497">
    <property type="term" value="F:monooxygenase activity"/>
    <property type="evidence" value="ECO:0007669"/>
    <property type="project" value="TreeGrafter"/>
</dbReference>
<dbReference type="InterPro" id="IPR050982">
    <property type="entry name" value="Auxin_biosynth/cation_transpt"/>
</dbReference>
<dbReference type="Proteomes" id="UP000291144">
    <property type="component" value="Unassembled WGS sequence"/>
</dbReference>
<dbReference type="PRINTS" id="PR00469">
    <property type="entry name" value="PNDRDTASEII"/>
</dbReference>